<gene>
    <name evidence="2" type="ORF">EXIGUO9Y_360061</name>
</gene>
<feature type="region of interest" description="Disordered" evidence="1">
    <location>
        <begin position="19"/>
        <end position="48"/>
    </location>
</feature>
<accession>A0A653IG44</accession>
<dbReference type="RefSeq" id="WP_236550052.1">
    <property type="nucleotide sequence ID" value="NZ_LR732312.1"/>
</dbReference>
<feature type="region of interest" description="Disordered" evidence="1">
    <location>
        <begin position="65"/>
        <end position="151"/>
    </location>
</feature>
<organism evidence="2 3">
    <name type="scientific">Exiguobacterium oxidotolerans</name>
    <dbReference type="NCBI Taxonomy" id="223958"/>
    <lineage>
        <taxon>Bacteria</taxon>
        <taxon>Bacillati</taxon>
        <taxon>Bacillota</taxon>
        <taxon>Bacilli</taxon>
        <taxon>Bacillales</taxon>
        <taxon>Bacillales Family XII. Incertae Sedis</taxon>
        <taxon>Exiguobacterium</taxon>
    </lineage>
</organism>
<proteinExistence type="predicted"/>
<keyword evidence="3" id="KW-1185">Reference proteome</keyword>
<feature type="compositionally biased region" description="Basic and acidic residues" evidence="1">
    <location>
        <begin position="19"/>
        <end position="39"/>
    </location>
</feature>
<name>A0A653IG44_9BACL</name>
<evidence type="ECO:0000313" key="2">
    <source>
        <dbReference type="EMBL" id="VWX37781.1"/>
    </source>
</evidence>
<protein>
    <submittedName>
        <fullName evidence="2">Uncharacterized protein</fullName>
    </submittedName>
</protein>
<evidence type="ECO:0000256" key="1">
    <source>
        <dbReference type="SAM" id="MobiDB-lite"/>
    </source>
</evidence>
<feature type="compositionally biased region" description="Basic and acidic residues" evidence="1">
    <location>
        <begin position="65"/>
        <end position="86"/>
    </location>
</feature>
<sequence>MAKKFVGVFHDQSSLEQKMHALKEQGHKDSDFSVVGRDEAAEETSGASWVDEMKAKFSKEPPLRETLKRVGHSDDEAAKHYEEVERGGIALFVKERDDHDHDHNHSHDQDHTEDRHGGKVENPGVNDYESEQDANHEKSTRTKWDADDLNK</sequence>
<dbReference type="AlphaFoldDB" id="A0A653IG44"/>
<evidence type="ECO:0000313" key="3">
    <source>
        <dbReference type="Proteomes" id="UP000439752"/>
    </source>
</evidence>
<feature type="compositionally biased region" description="Basic and acidic residues" evidence="1">
    <location>
        <begin position="133"/>
        <end position="151"/>
    </location>
</feature>
<feature type="compositionally biased region" description="Basic and acidic residues" evidence="1">
    <location>
        <begin position="93"/>
        <end position="119"/>
    </location>
</feature>
<dbReference type="EMBL" id="CABWKQ010000030">
    <property type="protein sequence ID" value="VWX37781.1"/>
    <property type="molecule type" value="Genomic_DNA"/>
</dbReference>
<reference evidence="2 3" key="1">
    <citation type="submission" date="2019-10" db="EMBL/GenBank/DDBJ databases">
        <authorList>
            <person name="Karimi E."/>
        </authorList>
    </citation>
    <scope>NUCLEOTIDE SEQUENCE [LARGE SCALE GENOMIC DNA]</scope>
    <source>
        <strain evidence="2">Exiguobacterium sp. 9Y</strain>
    </source>
</reference>
<dbReference type="Proteomes" id="UP000439752">
    <property type="component" value="Unassembled WGS sequence"/>
</dbReference>